<evidence type="ECO:0000259" key="2">
    <source>
        <dbReference type="SMART" id="SM00903"/>
    </source>
</evidence>
<dbReference type="AlphaFoldDB" id="A0A975AXE2"/>
<evidence type="ECO:0000313" key="3">
    <source>
        <dbReference type="EMBL" id="QSZ28153.1"/>
    </source>
</evidence>
<dbReference type="Pfam" id="PF01613">
    <property type="entry name" value="Flavin_Reduct"/>
    <property type="match status" value="1"/>
</dbReference>
<dbReference type="Proteomes" id="UP000671913">
    <property type="component" value="Chromosome"/>
</dbReference>
<dbReference type="KEGG" id="aaut:ACETAC_04705"/>
<dbReference type="RefSeq" id="WP_284680892.1">
    <property type="nucleotide sequence ID" value="NZ_CP060096.1"/>
</dbReference>
<sequence>MDRSALRSITYGLYVITVKAGSHQNGQIANTVFQVSSEPPIIAVGINRQNYSYGLIRESKNFVISVLSKEAPLSLVGLFGFKSGRDVDKLGQVKYEVTSKGIPYLIENSLAYFELEVLKEIEVSTHNIFIGRLTDAVVLKKGEPMTYAYYHQLKNGTTPKTAPTFVKEMEV</sequence>
<accession>A0A975AXE2</accession>
<reference evidence="3" key="1">
    <citation type="submission" date="2020-08" db="EMBL/GenBank/DDBJ databases">
        <title>Genomic insights into the carbon and energy metabolism of the first obligate autotrophic acetogenic bacterium Aceticella autotrophica gen. nov., sp. nov.</title>
        <authorList>
            <person name="Toshchakov S.V."/>
            <person name="Elcheninov A.G."/>
            <person name="Kublanov I.V."/>
            <person name="Frolov E.N."/>
            <person name="Lebedinsky A.V."/>
        </authorList>
    </citation>
    <scope>NUCLEOTIDE SEQUENCE</scope>
    <source>
        <strain evidence="3">3443-3Ac</strain>
    </source>
</reference>
<gene>
    <name evidence="3" type="ORF">ACETAC_04705</name>
</gene>
<keyword evidence="1" id="KW-0560">Oxidoreductase</keyword>
<organism evidence="3 4">
    <name type="scientific">Aceticella autotrophica</name>
    <dbReference type="NCBI Taxonomy" id="2755338"/>
    <lineage>
        <taxon>Bacteria</taxon>
        <taxon>Bacillati</taxon>
        <taxon>Bacillota</taxon>
        <taxon>Clostridia</taxon>
        <taxon>Thermoanaerobacterales</taxon>
        <taxon>Thermoanaerobacteraceae</taxon>
        <taxon>Aceticella</taxon>
    </lineage>
</organism>
<evidence type="ECO:0000313" key="4">
    <source>
        <dbReference type="Proteomes" id="UP000671913"/>
    </source>
</evidence>
<dbReference type="EMBL" id="CP060096">
    <property type="protein sequence ID" value="QSZ28153.1"/>
    <property type="molecule type" value="Genomic_DNA"/>
</dbReference>
<dbReference type="SUPFAM" id="SSF50475">
    <property type="entry name" value="FMN-binding split barrel"/>
    <property type="match status" value="1"/>
</dbReference>
<dbReference type="SMART" id="SM00903">
    <property type="entry name" value="Flavin_Reduct"/>
    <property type="match status" value="1"/>
</dbReference>
<dbReference type="InterPro" id="IPR050268">
    <property type="entry name" value="NADH-dep_flavin_reductase"/>
</dbReference>
<keyword evidence="4" id="KW-1185">Reference proteome</keyword>
<protein>
    <submittedName>
        <fullName evidence="3">Flavin reductase</fullName>
    </submittedName>
</protein>
<dbReference type="PANTHER" id="PTHR30466">
    <property type="entry name" value="FLAVIN REDUCTASE"/>
    <property type="match status" value="1"/>
</dbReference>
<feature type="domain" description="Flavin reductase like" evidence="2">
    <location>
        <begin position="6"/>
        <end position="152"/>
    </location>
</feature>
<dbReference type="PANTHER" id="PTHR30466:SF1">
    <property type="entry name" value="FMN REDUCTASE (NADH) RUTF"/>
    <property type="match status" value="1"/>
</dbReference>
<dbReference type="InterPro" id="IPR002563">
    <property type="entry name" value="Flavin_Rdtase-like_dom"/>
</dbReference>
<dbReference type="Gene3D" id="2.30.110.10">
    <property type="entry name" value="Electron Transport, Fmn-binding Protein, Chain A"/>
    <property type="match status" value="1"/>
</dbReference>
<dbReference type="InterPro" id="IPR012349">
    <property type="entry name" value="Split_barrel_FMN-bd"/>
</dbReference>
<dbReference type="GO" id="GO:0010181">
    <property type="term" value="F:FMN binding"/>
    <property type="evidence" value="ECO:0007669"/>
    <property type="project" value="InterPro"/>
</dbReference>
<dbReference type="GO" id="GO:0042602">
    <property type="term" value="F:riboflavin reductase (NADPH) activity"/>
    <property type="evidence" value="ECO:0007669"/>
    <property type="project" value="TreeGrafter"/>
</dbReference>
<name>A0A975AXE2_9THEO</name>
<evidence type="ECO:0000256" key="1">
    <source>
        <dbReference type="ARBA" id="ARBA00023002"/>
    </source>
</evidence>
<proteinExistence type="predicted"/>